<dbReference type="PANTHER" id="PTHR43877">
    <property type="entry name" value="AMINOALKYLPHOSPHONATE N-ACETYLTRANSFERASE-RELATED-RELATED"/>
    <property type="match status" value="1"/>
</dbReference>
<evidence type="ECO:0000313" key="5">
    <source>
        <dbReference type="Proteomes" id="UP000595053"/>
    </source>
</evidence>
<dbReference type="PROSITE" id="PS51186">
    <property type="entry name" value="GNAT"/>
    <property type="match status" value="1"/>
</dbReference>
<feature type="domain" description="N-acetyltransferase" evidence="3">
    <location>
        <begin position="1"/>
        <end position="140"/>
    </location>
</feature>
<evidence type="ECO:0000256" key="2">
    <source>
        <dbReference type="ARBA" id="ARBA00023315"/>
    </source>
</evidence>
<sequence length="140" mass="15400">MIELATSATPELEAAFARLIPQLSSAQPMDIEQIEQLIAQQAIDLLLYKDEDEIQGMLTLVTFAIPTGVRAWIEDVVVDDAARGKGAGRALVEAACDLATKRGAKTVDLTSRPSREAANRLYQRCGFEARQTNVYRYADK</sequence>
<evidence type="ECO:0000259" key="3">
    <source>
        <dbReference type="PROSITE" id="PS51186"/>
    </source>
</evidence>
<dbReference type="GO" id="GO:0016747">
    <property type="term" value="F:acyltransferase activity, transferring groups other than amino-acyl groups"/>
    <property type="evidence" value="ECO:0007669"/>
    <property type="project" value="InterPro"/>
</dbReference>
<dbReference type="RefSeq" id="WP_197550826.1">
    <property type="nucleotide sequence ID" value="NZ_CP063213.1"/>
</dbReference>
<accession>A0A7M1QSE1</accession>
<organism evidence="4 5">
    <name type="scientific">Trueperella pecoris</name>
    <dbReference type="NCBI Taxonomy" id="2733571"/>
    <lineage>
        <taxon>Bacteria</taxon>
        <taxon>Bacillati</taxon>
        <taxon>Actinomycetota</taxon>
        <taxon>Actinomycetes</taxon>
        <taxon>Actinomycetales</taxon>
        <taxon>Actinomycetaceae</taxon>
        <taxon>Trueperella</taxon>
    </lineage>
</organism>
<dbReference type="EMBL" id="CP063213">
    <property type="protein sequence ID" value="QOR45072.1"/>
    <property type="molecule type" value="Genomic_DNA"/>
</dbReference>
<dbReference type="InterPro" id="IPR050832">
    <property type="entry name" value="Bact_Acetyltransf"/>
</dbReference>
<evidence type="ECO:0000313" key="4">
    <source>
        <dbReference type="EMBL" id="QOR45072.1"/>
    </source>
</evidence>
<dbReference type="SUPFAM" id="SSF55729">
    <property type="entry name" value="Acyl-CoA N-acyltransferases (Nat)"/>
    <property type="match status" value="1"/>
</dbReference>
<dbReference type="Pfam" id="PF00583">
    <property type="entry name" value="Acetyltransf_1"/>
    <property type="match status" value="1"/>
</dbReference>
<dbReference type="InterPro" id="IPR000182">
    <property type="entry name" value="GNAT_dom"/>
</dbReference>
<evidence type="ECO:0000256" key="1">
    <source>
        <dbReference type="ARBA" id="ARBA00022679"/>
    </source>
</evidence>
<keyword evidence="2" id="KW-0012">Acyltransferase</keyword>
<protein>
    <submittedName>
        <fullName evidence="4">GNAT family N-acetyltransferase</fullName>
    </submittedName>
</protein>
<dbReference type="AlphaFoldDB" id="A0A7M1QSE1"/>
<keyword evidence="1 4" id="KW-0808">Transferase</keyword>
<gene>
    <name evidence="4" type="ORF">INS88_07215</name>
</gene>
<dbReference type="PANTHER" id="PTHR43877:SF2">
    <property type="entry name" value="AMINOALKYLPHOSPHONATE N-ACETYLTRANSFERASE-RELATED"/>
    <property type="match status" value="1"/>
</dbReference>
<dbReference type="Proteomes" id="UP000595053">
    <property type="component" value="Chromosome"/>
</dbReference>
<dbReference type="CDD" id="cd04301">
    <property type="entry name" value="NAT_SF"/>
    <property type="match status" value="1"/>
</dbReference>
<reference evidence="4 5" key="1">
    <citation type="submission" date="2020-10" db="EMBL/GenBank/DDBJ databases">
        <title>Trueperella pecoris sp. nov. isolated from bovine and porcine specimens.</title>
        <authorList>
            <person name="Schoenecker L."/>
            <person name="Schnydrig P."/>
            <person name="Brodard I."/>
            <person name="Thomann A."/>
            <person name="Hemphill A."/>
            <person name="Rodriguez-Campos S."/>
            <person name="Perreten V."/>
            <person name="Jores J."/>
            <person name="Kittl S."/>
        </authorList>
    </citation>
    <scope>NUCLEOTIDE SEQUENCE [LARGE SCALE GENOMIC DNA]</scope>
    <source>
        <strain evidence="4 5">15A0121</strain>
    </source>
</reference>
<proteinExistence type="predicted"/>
<name>A0A7M1QSE1_9ACTO</name>
<dbReference type="Gene3D" id="3.40.630.30">
    <property type="match status" value="1"/>
</dbReference>
<dbReference type="InterPro" id="IPR016181">
    <property type="entry name" value="Acyl_CoA_acyltransferase"/>
</dbReference>
<keyword evidence="5" id="KW-1185">Reference proteome</keyword>